<accession>A0A841RC43</accession>
<keyword evidence="2 8" id="KW-0004">4Fe-4S</keyword>
<evidence type="ECO:0000256" key="6">
    <source>
        <dbReference type="ARBA" id="ARBA00023004"/>
    </source>
</evidence>
<dbReference type="SUPFAM" id="SSF142019">
    <property type="entry name" value="Nqo1 FMN-binding domain-like"/>
    <property type="match status" value="1"/>
</dbReference>
<dbReference type="GO" id="GO:0051539">
    <property type="term" value="F:4 iron, 4 sulfur cluster binding"/>
    <property type="evidence" value="ECO:0007669"/>
    <property type="project" value="UniProtKB-KW"/>
</dbReference>
<evidence type="ECO:0000256" key="5">
    <source>
        <dbReference type="ARBA" id="ARBA00022982"/>
    </source>
</evidence>
<sequence>MSKFKTFPKGGVHPPDNISGTGNRPIRNASLPTHAVIPMSQHIGAPAECIVNVGDTIEEEQLIGKSTGYVSVPVHSSIPGKVVEIKDIYLPHGKKSRAVVIELGGEFKRMGKTQKQSDWTGLSEKEIIERISSMGLAGQGGATFPTHVKLVLPEGKKCDYLLVNAAECEPYLTSDQNMILEKAEEILEGLKILKKLLTPREIIFAIESNKPEAAAVMAEAVEKSDLDVRIDILKTKYPQGAEKNIIKSCTGREVPSGKLPLDIGMVVLNVETIYSVYEALVFEKPLVERVVTVSGGAVKAPETFRVKIGTTYRQLLEECEGLIEEPAKVISGGPMMGFGVFDLDTPVTKGTSGILFLTKKEVKAAKQTSCISCGRCIQACPMGLNPSDINKHSLNFLFEEAQDMGLLDCVECGSCAFVCPAHIPLVQSFRMGKNQLRAIMMQKKGANK</sequence>
<dbReference type="Pfam" id="PF01512">
    <property type="entry name" value="Complex1_51K"/>
    <property type="match status" value="1"/>
</dbReference>
<dbReference type="EMBL" id="JACHGJ010000002">
    <property type="protein sequence ID" value="MBB6480238.1"/>
    <property type="molecule type" value="Genomic_DNA"/>
</dbReference>
<keyword evidence="8" id="KW-1003">Cell membrane</keyword>
<feature type="binding site" evidence="8">
    <location>
        <position position="409"/>
    </location>
    <ligand>
        <name>[4Fe-4S] cluster</name>
        <dbReference type="ChEBI" id="CHEBI:49883"/>
        <label>2</label>
    </ligand>
</feature>
<dbReference type="InterPro" id="IPR019554">
    <property type="entry name" value="Soluble_ligand-bd"/>
</dbReference>
<keyword evidence="1 8" id="KW-0813">Transport</keyword>
<evidence type="ECO:0000313" key="12">
    <source>
        <dbReference type="Proteomes" id="UP000587760"/>
    </source>
</evidence>
<keyword evidence="8" id="KW-1278">Translocase</keyword>
<evidence type="ECO:0000256" key="3">
    <source>
        <dbReference type="ARBA" id="ARBA00022723"/>
    </source>
</evidence>
<comment type="cofactor">
    <cofactor evidence="8">
        <name>[4Fe-4S] cluster</name>
        <dbReference type="ChEBI" id="CHEBI:49883"/>
    </cofactor>
    <text evidence="8">Binds 2 [4Fe-4S] clusters per subunit.</text>
</comment>
<proteinExistence type="inferred from homology"/>
<dbReference type="NCBIfam" id="NF003454">
    <property type="entry name" value="PRK05035.1"/>
    <property type="match status" value="1"/>
</dbReference>
<dbReference type="Pfam" id="PF13375">
    <property type="entry name" value="RnfC_N"/>
    <property type="match status" value="1"/>
</dbReference>
<feature type="region of interest" description="Disordered" evidence="9">
    <location>
        <begin position="1"/>
        <end position="29"/>
    </location>
</feature>
<dbReference type="GO" id="GO:0022900">
    <property type="term" value="P:electron transport chain"/>
    <property type="evidence" value="ECO:0007669"/>
    <property type="project" value="UniProtKB-UniRule"/>
</dbReference>
<dbReference type="InterPro" id="IPR017900">
    <property type="entry name" value="4Fe4S_Fe_S_CS"/>
</dbReference>
<dbReference type="Gene3D" id="3.30.70.20">
    <property type="match status" value="1"/>
</dbReference>
<keyword evidence="5 8" id="KW-0249">Electron transport</keyword>
<dbReference type="PROSITE" id="PS51379">
    <property type="entry name" value="4FE4S_FER_2"/>
    <property type="match status" value="2"/>
</dbReference>
<organism evidence="11 12">
    <name type="scientific">Spirochaeta isovalerica</name>
    <dbReference type="NCBI Taxonomy" id="150"/>
    <lineage>
        <taxon>Bacteria</taxon>
        <taxon>Pseudomonadati</taxon>
        <taxon>Spirochaetota</taxon>
        <taxon>Spirochaetia</taxon>
        <taxon>Spirochaetales</taxon>
        <taxon>Spirochaetaceae</taxon>
        <taxon>Spirochaeta</taxon>
    </lineage>
</organism>
<dbReference type="InterPro" id="IPR017896">
    <property type="entry name" value="4Fe4S_Fe-S-bd"/>
</dbReference>
<feature type="binding site" evidence="8">
    <location>
        <position position="373"/>
    </location>
    <ligand>
        <name>[4Fe-4S] cluster</name>
        <dbReference type="ChEBI" id="CHEBI:49883"/>
        <label>1</label>
    </ligand>
</feature>
<dbReference type="Gene3D" id="3.10.20.600">
    <property type="match status" value="1"/>
</dbReference>
<keyword evidence="7 8" id="KW-0411">Iron-sulfur</keyword>
<evidence type="ECO:0000313" key="11">
    <source>
        <dbReference type="EMBL" id="MBB6480238.1"/>
    </source>
</evidence>
<reference evidence="11 12" key="1">
    <citation type="submission" date="2020-08" db="EMBL/GenBank/DDBJ databases">
        <title>Genomic Encyclopedia of Type Strains, Phase IV (KMG-IV): sequencing the most valuable type-strain genomes for metagenomic binning, comparative biology and taxonomic classification.</title>
        <authorList>
            <person name="Goeker M."/>
        </authorList>
    </citation>
    <scope>NUCLEOTIDE SEQUENCE [LARGE SCALE GENOMIC DNA]</scope>
    <source>
        <strain evidence="11 12">DSM 2461</strain>
    </source>
</reference>
<keyword evidence="12" id="KW-1185">Reference proteome</keyword>
<evidence type="ECO:0000256" key="7">
    <source>
        <dbReference type="ARBA" id="ARBA00023014"/>
    </source>
</evidence>
<keyword evidence="3 8" id="KW-0479">Metal-binding</keyword>
<feature type="domain" description="4Fe-4S ferredoxin-type" evidence="10">
    <location>
        <begin position="398"/>
        <end position="429"/>
    </location>
</feature>
<dbReference type="InterPro" id="IPR037225">
    <property type="entry name" value="Nuo51_FMN-bd_sf"/>
</dbReference>
<dbReference type="Gene3D" id="3.40.50.11540">
    <property type="entry name" value="NADH-ubiquinone oxidoreductase 51kDa subunit"/>
    <property type="match status" value="1"/>
</dbReference>
<dbReference type="InterPro" id="IPR011538">
    <property type="entry name" value="Nuo51_FMN-bd"/>
</dbReference>
<gene>
    <name evidence="8" type="primary">rnfC</name>
    <name evidence="11" type="ORF">HNR50_001896</name>
</gene>
<feature type="binding site" evidence="8">
    <location>
        <position position="419"/>
    </location>
    <ligand>
        <name>[4Fe-4S] cluster</name>
        <dbReference type="ChEBI" id="CHEBI:49883"/>
        <label>1</label>
    </ligand>
</feature>
<comment type="subcellular location">
    <subcellularLocation>
        <location evidence="8">Cell membrane</location>
        <topology evidence="8">Peripheral membrane protein</topology>
    </subcellularLocation>
</comment>
<dbReference type="Pfam" id="PF13187">
    <property type="entry name" value="Fer4_9"/>
    <property type="match status" value="1"/>
</dbReference>
<keyword evidence="4 8" id="KW-0677">Repeat</keyword>
<dbReference type="GO" id="GO:0009055">
    <property type="term" value="F:electron transfer activity"/>
    <property type="evidence" value="ECO:0007669"/>
    <property type="project" value="InterPro"/>
</dbReference>
<dbReference type="PANTHER" id="PTHR43034:SF2">
    <property type="entry name" value="ION-TRANSLOCATING OXIDOREDUCTASE COMPLEX SUBUNIT C"/>
    <property type="match status" value="1"/>
</dbReference>
<comment type="similarity">
    <text evidence="8">Belongs to the 4Fe4S bacterial-type ferredoxin family. RnfC subfamily.</text>
</comment>
<evidence type="ECO:0000256" key="2">
    <source>
        <dbReference type="ARBA" id="ARBA00022485"/>
    </source>
</evidence>
<feature type="binding site" evidence="8">
    <location>
        <position position="380"/>
    </location>
    <ligand>
        <name>[4Fe-4S] cluster</name>
        <dbReference type="ChEBI" id="CHEBI:49883"/>
        <label>2</label>
    </ligand>
</feature>
<keyword evidence="6 8" id="KW-0408">Iron</keyword>
<dbReference type="InterPro" id="IPR026902">
    <property type="entry name" value="RnfC_N"/>
</dbReference>
<dbReference type="EC" id="7.-.-.-" evidence="8"/>
<name>A0A841RC43_9SPIO</name>
<comment type="caution">
    <text evidence="11">The sequence shown here is derived from an EMBL/GenBank/DDBJ whole genome shotgun (WGS) entry which is preliminary data.</text>
</comment>
<feature type="binding site" evidence="8">
    <location>
        <position position="376"/>
    </location>
    <ligand>
        <name>[4Fe-4S] cluster</name>
        <dbReference type="ChEBI" id="CHEBI:49883"/>
        <label>1</label>
    </ligand>
</feature>
<dbReference type="SUPFAM" id="SSF46548">
    <property type="entry name" value="alpha-helical ferredoxin"/>
    <property type="match status" value="1"/>
</dbReference>
<feature type="binding site" evidence="8">
    <location>
        <position position="370"/>
    </location>
    <ligand>
        <name>[4Fe-4S] cluster</name>
        <dbReference type="ChEBI" id="CHEBI:49883"/>
        <label>1</label>
    </ligand>
</feature>
<evidence type="ECO:0000256" key="8">
    <source>
        <dbReference type="HAMAP-Rule" id="MF_00461"/>
    </source>
</evidence>
<dbReference type="RefSeq" id="WP_184746193.1">
    <property type="nucleotide sequence ID" value="NZ_JACHGJ010000002.1"/>
</dbReference>
<dbReference type="GO" id="GO:0005886">
    <property type="term" value="C:plasma membrane"/>
    <property type="evidence" value="ECO:0007669"/>
    <property type="project" value="UniProtKB-SubCell"/>
</dbReference>
<dbReference type="NCBIfam" id="TIGR01945">
    <property type="entry name" value="rnfC"/>
    <property type="match status" value="1"/>
</dbReference>
<dbReference type="GO" id="GO:0046872">
    <property type="term" value="F:metal ion binding"/>
    <property type="evidence" value="ECO:0007669"/>
    <property type="project" value="UniProtKB-KW"/>
</dbReference>
<feature type="binding site" evidence="8">
    <location>
        <position position="412"/>
    </location>
    <ligand>
        <name>[4Fe-4S] cluster</name>
        <dbReference type="ChEBI" id="CHEBI:49883"/>
        <label>2</label>
    </ligand>
</feature>
<evidence type="ECO:0000256" key="9">
    <source>
        <dbReference type="SAM" id="MobiDB-lite"/>
    </source>
</evidence>
<dbReference type="Proteomes" id="UP000587760">
    <property type="component" value="Unassembled WGS sequence"/>
</dbReference>
<keyword evidence="8" id="KW-0472">Membrane</keyword>
<dbReference type="InterPro" id="IPR010208">
    <property type="entry name" value="Ion_transpt_RnfC/RsxC"/>
</dbReference>
<comment type="function">
    <text evidence="8">Part of a membrane-bound complex that couples electron transfer with translocation of ions across the membrane.</text>
</comment>
<dbReference type="Pfam" id="PF10531">
    <property type="entry name" value="SLBB"/>
    <property type="match status" value="1"/>
</dbReference>
<protein>
    <recommendedName>
        <fullName evidence="8">Ion-translocating oxidoreductase complex subunit C</fullName>
        <ecNumber evidence="8">7.-.-.-</ecNumber>
    </recommendedName>
    <alternativeName>
        <fullName evidence="8">Rnf electron transport complex subunit C</fullName>
    </alternativeName>
</protein>
<evidence type="ECO:0000256" key="1">
    <source>
        <dbReference type="ARBA" id="ARBA00022448"/>
    </source>
</evidence>
<dbReference type="PROSITE" id="PS00198">
    <property type="entry name" value="4FE4S_FER_1"/>
    <property type="match status" value="2"/>
</dbReference>
<dbReference type="AlphaFoldDB" id="A0A841RC43"/>
<feature type="binding site" evidence="8">
    <location>
        <position position="415"/>
    </location>
    <ligand>
        <name>[4Fe-4S] cluster</name>
        <dbReference type="ChEBI" id="CHEBI:49883"/>
        <label>2</label>
    </ligand>
</feature>
<feature type="domain" description="4Fe-4S ferredoxin-type" evidence="10">
    <location>
        <begin position="360"/>
        <end position="390"/>
    </location>
</feature>
<comment type="subunit">
    <text evidence="8">The complex is composed of six subunits: RnfA, RnfB, RnfC, RnfD, RnfE and RnfG.</text>
</comment>
<evidence type="ECO:0000256" key="4">
    <source>
        <dbReference type="ARBA" id="ARBA00022737"/>
    </source>
</evidence>
<dbReference type="HAMAP" id="MF_00461">
    <property type="entry name" value="RsxC_RnfC"/>
    <property type="match status" value="1"/>
</dbReference>
<dbReference type="PANTHER" id="PTHR43034">
    <property type="entry name" value="ION-TRANSLOCATING OXIDOREDUCTASE COMPLEX SUBUNIT C"/>
    <property type="match status" value="1"/>
</dbReference>
<evidence type="ECO:0000259" key="10">
    <source>
        <dbReference type="PROSITE" id="PS51379"/>
    </source>
</evidence>